<dbReference type="SUPFAM" id="SSF51905">
    <property type="entry name" value="FAD/NAD(P)-binding domain"/>
    <property type="match status" value="1"/>
</dbReference>
<accession>A0AAX4PHS1</accession>
<dbReference type="InterPro" id="IPR050151">
    <property type="entry name" value="Class-I_Pyr_Nuc-Dis_Oxidored"/>
</dbReference>
<comment type="subcellular location">
    <subcellularLocation>
        <location evidence="3">Cytoplasm</location>
    </subcellularLocation>
</comment>
<name>A0AAX4PHS1_9CHLO</name>
<evidence type="ECO:0000313" key="15">
    <source>
        <dbReference type="Proteomes" id="UP001472866"/>
    </source>
</evidence>
<dbReference type="SUPFAM" id="SSF55424">
    <property type="entry name" value="FAD/NAD-linked reductases, dimerisation (C-terminal) domain"/>
    <property type="match status" value="1"/>
</dbReference>
<protein>
    <recommendedName>
        <fullName evidence="4">NAD(P)(+) transhydrogenase (Si-specific)</fullName>
        <ecNumber evidence="4">1.6.1.1</ecNumber>
    </recommendedName>
    <alternativeName>
        <fullName evidence="11">NAD(P)(+) transhydrogenase [B-specific]</fullName>
    </alternativeName>
</protein>
<feature type="domain" description="FAD/NAD(P)-binding" evidence="13">
    <location>
        <begin position="46"/>
        <end position="365"/>
    </location>
</feature>
<organism evidence="14 15">
    <name type="scientific">Chloropicon roscoffensis</name>
    <dbReference type="NCBI Taxonomy" id="1461544"/>
    <lineage>
        <taxon>Eukaryota</taxon>
        <taxon>Viridiplantae</taxon>
        <taxon>Chlorophyta</taxon>
        <taxon>Chloropicophyceae</taxon>
        <taxon>Chloropicales</taxon>
        <taxon>Chloropicaceae</taxon>
        <taxon>Chloropicon</taxon>
    </lineage>
</organism>
<evidence type="ECO:0000256" key="8">
    <source>
        <dbReference type="ARBA" id="ARBA00022857"/>
    </source>
</evidence>
<dbReference type="PANTHER" id="PTHR22912">
    <property type="entry name" value="DISULFIDE OXIDOREDUCTASE"/>
    <property type="match status" value="1"/>
</dbReference>
<feature type="domain" description="Pyridine nucleotide-disulphide oxidoreductase dimerisation" evidence="12">
    <location>
        <begin position="404"/>
        <end position="519"/>
    </location>
</feature>
<comment type="function">
    <text evidence="2">Conversion of NADPH, generated by peripheral catabolic pathways, to NADH, which can enter the respiratory chain for energy generation.</text>
</comment>
<evidence type="ECO:0000259" key="13">
    <source>
        <dbReference type="Pfam" id="PF07992"/>
    </source>
</evidence>
<evidence type="ECO:0000256" key="3">
    <source>
        <dbReference type="ARBA" id="ARBA00004496"/>
    </source>
</evidence>
<comment type="cofactor">
    <cofactor evidence="1">
        <name>FAD</name>
        <dbReference type="ChEBI" id="CHEBI:57692"/>
    </cofactor>
</comment>
<keyword evidence="9" id="KW-0560">Oxidoreductase</keyword>
<keyword evidence="6" id="KW-0285">Flavoprotein</keyword>
<dbReference type="InterPro" id="IPR016156">
    <property type="entry name" value="FAD/NAD-linked_Rdtase_dimer_sf"/>
</dbReference>
<keyword evidence="8" id="KW-0521">NADP</keyword>
<keyword evidence="15" id="KW-1185">Reference proteome</keyword>
<keyword evidence="7" id="KW-0274">FAD</keyword>
<gene>
    <name evidence="14" type="ORF">HKI87_12g70360</name>
</gene>
<keyword evidence="5" id="KW-0963">Cytoplasm</keyword>
<evidence type="ECO:0000256" key="4">
    <source>
        <dbReference type="ARBA" id="ARBA00012772"/>
    </source>
</evidence>
<dbReference type="PRINTS" id="PR00368">
    <property type="entry name" value="FADPNR"/>
</dbReference>
<evidence type="ECO:0000256" key="7">
    <source>
        <dbReference type="ARBA" id="ARBA00022827"/>
    </source>
</evidence>
<evidence type="ECO:0000259" key="12">
    <source>
        <dbReference type="Pfam" id="PF02852"/>
    </source>
</evidence>
<dbReference type="GO" id="GO:0004148">
    <property type="term" value="F:dihydrolipoyl dehydrogenase (NADH) activity"/>
    <property type="evidence" value="ECO:0007669"/>
    <property type="project" value="TreeGrafter"/>
</dbReference>
<dbReference type="InterPro" id="IPR036188">
    <property type="entry name" value="FAD/NAD-bd_sf"/>
</dbReference>
<dbReference type="Pfam" id="PF02852">
    <property type="entry name" value="Pyr_redox_dim"/>
    <property type="match status" value="1"/>
</dbReference>
<proteinExistence type="predicted"/>
<evidence type="ECO:0000256" key="9">
    <source>
        <dbReference type="ARBA" id="ARBA00023002"/>
    </source>
</evidence>
<dbReference type="GO" id="GO:0050660">
    <property type="term" value="F:flavin adenine dinucleotide binding"/>
    <property type="evidence" value="ECO:0007669"/>
    <property type="project" value="TreeGrafter"/>
</dbReference>
<evidence type="ECO:0000256" key="10">
    <source>
        <dbReference type="ARBA" id="ARBA00023027"/>
    </source>
</evidence>
<dbReference type="EMBL" id="CP151512">
    <property type="protein sequence ID" value="WZN65477.1"/>
    <property type="molecule type" value="Genomic_DNA"/>
</dbReference>
<dbReference type="Proteomes" id="UP001472866">
    <property type="component" value="Chromosome 12"/>
</dbReference>
<dbReference type="Pfam" id="PF07992">
    <property type="entry name" value="Pyr_redox_2"/>
    <property type="match status" value="1"/>
</dbReference>
<dbReference type="Gene3D" id="3.30.390.30">
    <property type="match status" value="1"/>
</dbReference>
<keyword evidence="10" id="KW-0520">NAD</keyword>
<dbReference type="AlphaFoldDB" id="A0AAX4PHS1"/>
<evidence type="ECO:0000256" key="11">
    <source>
        <dbReference type="ARBA" id="ARBA00031183"/>
    </source>
</evidence>
<dbReference type="GO" id="GO:0003957">
    <property type="term" value="F:NAD(P)+ transhydrogenase (Si-specific) activity"/>
    <property type="evidence" value="ECO:0007669"/>
    <property type="project" value="UniProtKB-EC"/>
</dbReference>
<dbReference type="GO" id="GO:0005829">
    <property type="term" value="C:cytosol"/>
    <property type="evidence" value="ECO:0007669"/>
    <property type="project" value="TreeGrafter"/>
</dbReference>
<dbReference type="InterPro" id="IPR023753">
    <property type="entry name" value="FAD/NAD-binding_dom"/>
</dbReference>
<evidence type="ECO:0000256" key="6">
    <source>
        <dbReference type="ARBA" id="ARBA00022630"/>
    </source>
</evidence>
<sequence length="564" mass="59064">MASVASFGAMRGVRALRGPHRRGPVLEMRALKRSIAAAAAASREVDVLVMGGGPVGAEVALSCAMLGRRVAVAEPRGLMLAAPTGWVSKALRQLGRDHGAPDGSRRVDWAIAEEYLAKTAGRALKLTANRFRDAELISGEGFEAPQVIKGSARFVGPHSALVDGGEGETQVSFAHAFIAVGSKSFRLPALPWNEPESAGWLYDGDTIQGIGRVPQNLVVQGGGTIATEYAFIFRALGAEVTLVMREDAVMAGCGMDSSIQSAVMDRMRRVGIEVKPDSGIFSEVNPGPEGSVVLASSGEVIACDALLSATGRIGLVDSVDITAAGCDPPTRGGAAVDGATMSCIGEGTGHIYAVGDCTGDGSFVTPQGLLSTGLAEAIIATHDAFPDELEARVGQLATYVSECPVAVWIEPTVSYVGATAESALAEYGKEGYGEVKVFFLETIKGCVERAKPYGRDEFLKLVYQVAEGSENGRILGVHVFGSGASEFIHNAATLVNSRATVWEVCRTVPPAVTVQDVMKMCCVRAAIDITARGKGPRPAISIAGDTKAEVRAKLFNRNRPRSTE</sequence>
<evidence type="ECO:0000313" key="14">
    <source>
        <dbReference type="EMBL" id="WZN65477.1"/>
    </source>
</evidence>
<dbReference type="Gene3D" id="3.50.50.60">
    <property type="entry name" value="FAD/NAD(P)-binding domain"/>
    <property type="match status" value="2"/>
</dbReference>
<evidence type="ECO:0000256" key="2">
    <source>
        <dbReference type="ARBA" id="ARBA00002842"/>
    </source>
</evidence>
<evidence type="ECO:0000256" key="5">
    <source>
        <dbReference type="ARBA" id="ARBA00022490"/>
    </source>
</evidence>
<evidence type="ECO:0000256" key="1">
    <source>
        <dbReference type="ARBA" id="ARBA00001974"/>
    </source>
</evidence>
<dbReference type="GO" id="GO:0006103">
    <property type="term" value="P:2-oxoglutarate metabolic process"/>
    <property type="evidence" value="ECO:0007669"/>
    <property type="project" value="TreeGrafter"/>
</dbReference>
<dbReference type="EC" id="1.6.1.1" evidence="4"/>
<dbReference type="PRINTS" id="PR00411">
    <property type="entry name" value="PNDRDTASEI"/>
</dbReference>
<reference evidence="14 15" key="1">
    <citation type="submission" date="2024-03" db="EMBL/GenBank/DDBJ databases">
        <title>Complete genome sequence of the green alga Chloropicon roscoffensis RCC1871.</title>
        <authorList>
            <person name="Lemieux C."/>
            <person name="Pombert J.-F."/>
            <person name="Otis C."/>
            <person name="Turmel M."/>
        </authorList>
    </citation>
    <scope>NUCLEOTIDE SEQUENCE [LARGE SCALE GENOMIC DNA]</scope>
    <source>
        <strain evidence="14 15">RCC1871</strain>
    </source>
</reference>
<dbReference type="InterPro" id="IPR004099">
    <property type="entry name" value="Pyr_nucl-diS_OxRdtase_dimer"/>
</dbReference>
<dbReference type="PANTHER" id="PTHR22912:SF93">
    <property type="entry name" value="SOLUBLE PYRIDINE NUCLEOTIDE TRANSHYDROGENASE"/>
    <property type="match status" value="1"/>
</dbReference>